<dbReference type="Proteomes" id="UP000255355">
    <property type="component" value="Unassembled WGS sequence"/>
</dbReference>
<name>A0A370GRH3_9NOCA</name>
<feature type="transmembrane region" description="Helical" evidence="1">
    <location>
        <begin position="35"/>
        <end position="57"/>
    </location>
</feature>
<accession>A0A370GRH3</accession>
<reference evidence="2 3" key="1">
    <citation type="submission" date="2018-07" db="EMBL/GenBank/DDBJ databases">
        <title>Genomic Encyclopedia of Type Strains, Phase IV (KMG-IV): sequencing the most valuable type-strain genomes for metagenomic binning, comparative biology and taxonomic classification.</title>
        <authorList>
            <person name="Goeker M."/>
        </authorList>
    </citation>
    <scope>NUCLEOTIDE SEQUENCE [LARGE SCALE GENOMIC DNA]</scope>
    <source>
        <strain evidence="2 3">DSM 44952</strain>
    </source>
</reference>
<keyword evidence="1" id="KW-0812">Transmembrane</keyword>
<keyword evidence="1" id="KW-1133">Transmembrane helix</keyword>
<comment type="caution">
    <text evidence="2">The sequence shown here is derived from an EMBL/GenBank/DDBJ whole genome shotgun (WGS) entry which is preliminary data.</text>
</comment>
<dbReference type="AlphaFoldDB" id="A0A370GRH3"/>
<sequence length="79" mass="8144">MDRRLTVALVATAGVLVFAFGVGFALPAAASTGVLNLVVGIVSSALVGAGLGTVLHIKSSEVAERRVNALRRGSGRWRR</sequence>
<evidence type="ECO:0000313" key="2">
    <source>
        <dbReference type="EMBL" id="RDI46297.1"/>
    </source>
</evidence>
<evidence type="ECO:0000256" key="1">
    <source>
        <dbReference type="SAM" id="Phobius"/>
    </source>
</evidence>
<protein>
    <submittedName>
        <fullName evidence="2">Uncharacterized protein</fullName>
    </submittedName>
</protein>
<gene>
    <name evidence="2" type="ORF">DFR68_11155</name>
</gene>
<proteinExistence type="predicted"/>
<keyword evidence="1" id="KW-0472">Membrane</keyword>
<dbReference type="EMBL" id="QQAZ01000011">
    <property type="protein sequence ID" value="RDI46297.1"/>
    <property type="molecule type" value="Genomic_DNA"/>
</dbReference>
<organism evidence="2 3">
    <name type="scientific">Nocardia mexicana</name>
    <dbReference type="NCBI Taxonomy" id="279262"/>
    <lineage>
        <taxon>Bacteria</taxon>
        <taxon>Bacillati</taxon>
        <taxon>Actinomycetota</taxon>
        <taxon>Actinomycetes</taxon>
        <taxon>Mycobacteriales</taxon>
        <taxon>Nocardiaceae</taxon>
        <taxon>Nocardia</taxon>
    </lineage>
</organism>
<evidence type="ECO:0000313" key="3">
    <source>
        <dbReference type="Proteomes" id="UP000255355"/>
    </source>
</evidence>
<keyword evidence="3" id="KW-1185">Reference proteome</keyword>